<accession>A0A511QFR5</accession>
<dbReference type="AlphaFoldDB" id="A0A511QFR5"/>
<comment type="caution">
    <text evidence="1">The sequence shown here is derived from an EMBL/GenBank/DDBJ whole genome shotgun (WGS) entry which is preliminary data.</text>
</comment>
<evidence type="ECO:0000313" key="1">
    <source>
        <dbReference type="EMBL" id="GEM76154.1"/>
    </source>
</evidence>
<name>A0A511QFR5_9VIBR</name>
<sequence>MNIRDKLVELGVKPSEQYYPTQNELPKNVEELVKIYKHSVLFYDDIIFVPQYLTGLEDKKKLLSVEVLWGLEDGNFNIFDENESLEDLEADEHLYSIGGSFGGIHICLSKNDDAVYFFVNDSEENTYKIFDNLQLFIEALKIGVL</sequence>
<dbReference type="Proteomes" id="UP000321922">
    <property type="component" value="Unassembled WGS sequence"/>
</dbReference>
<dbReference type="InterPro" id="IPR037883">
    <property type="entry name" value="Knr4/Smi1-like_sf"/>
</dbReference>
<evidence type="ECO:0008006" key="3">
    <source>
        <dbReference type="Google" id="ProtNLM"/>
    </source>
</evidence>
<reference evidence="1 2" key="1">
    <citation type="submission" date="2019-07" db="EMBL/GenBank/DDBJ databases">
        <title>Whole genome shotgun sequence of Vibrio sagamiensis NBRC 104589.</title>
        <authorList>
            <person name="Hosoyama A."/>
            <person name="Uohara A."/>
            <person name="Ohji S."/>
            <person name="Ichikawa N."/>
        </authorList>
    </citation>
    <scope>NUCLEOTIDE SEQUENCE [LARGE SCALE GENOMIC DNA]</scope>
    <source>
        <strain evidence="1 2">NBRC 104589</strain>
    </source>
</reference>
<dbReference type="SUPFAM" id="SSF160631">
    <property type="entry name" value="SMI1/KNR4-like"/>
    <property type="match status" value="1"/>
</dbReference>
<organism evidence="1 2">
    <name type="scientific">Vibrio sagamiensis NBRC 104589</name>
    <dbReference type="NCBI Taxonomy" id="1219064"/>
    <lineage>
        <taxon>Bacteria</taxon>
        <taxon>Pseudomonadati</taxon>
        <taxon>Pseudomonadota</taxon>
        <taxon>Gammaproteobacteria</taxon>
        <taxon>Vibrionales</taxon>
        <taxon>Vibrionaceae</taxon>
        <taxon>Vibrio</taxon>
    </lineage>
</organism>
<dbReference type="EMBL" id="BJXJ01000020">
    <property type="protein sequence ID" value="GEM76154.1"/>
    <property type="molecule type" value="Genomic_DNA"/>
</dbReference>
<dbReference type="RefSeq" id="WP_039982287.1">
    <property type="nucleotide sequence ID" value="NZ_BAOJ01000098.1"/>
</dbReference>
<protein>
    <recommendedName>
        <fullName evidence="3">Knr4/Smi1-like domain-containing protein</fullName>
    </recommendedName>
</protein>
<dbReference type="Gene3D" id="3.40.1580.10">
    <property type="entry name" value="SMI1/KNR4-like"/>
    <property type="match status" value="1"/>
</dbReference>
<gene>
    <name evidence="1" type="ORF">VSA01S_22660</name>
</gene>
<evidence type="ECO:0000313" key="2">
    <source>
        <dbReference type="Proteomes" id="UP000321922"/>
    </source>
</evidence>
<dbReference type="OrthoDB" id="5867395at2"/>
<proteinExistence type="predicted"/>
<keyword evidence="2" id="KW-1185">Reference proteome</keyword>